<keyword evidence="4" id="KW-1133">Transmembrane helix</keyword>
<evidence type="ECO:0000256" key="3">
    <source>
        <dbReference type="SAM" id="MobiDB-lite"/>
    </source>
</evidence>
<keyword evidence="4" id="KW-0472">Membrane</keyword>
<feature type="domain" description="SH3" evidence="5">
    <location>
        <begin position="175"/>
        <end position="237"/>
    </location>
</feature>
<feature type="region of interest" description="Disordered" evidence="3">
    <location>
        <begin position="89"/>
        <end position="113"/>
    </location>
</feature>
<organism evidence="6 7">
    <name type="scientific">Geranomyces variabilis</name>
    <dbReference type="NCBI Taxonomy" id="109894"/>
    <lineage>
        <taxon>Eukaryota</taxon>
        <taxon>Fungi</taxon>
        <taxon>Fungi incertae sedis</taxon>
        <taxon>Chytridiomycota</taxon>
        <taxon>Chytridiomycota incertae sedis</taxon>
        <taxon>Chytridiomycetes</taxon>
        <taxon>Spizellomycetales</taxon>
        <taxon>Powellomycetaceae</taxon>
        <taxon>Geranomyces</taxon>
    </lineage>
</organism>
<dbReference type="Gene3D" id="2.30.30.40">
    <property type="entry name" value="SH3 Domains"/>
    <property type="match status" value="1"/>
</dbReference>
<keyword evidence="1 2" id="KW-0728">SH3 domain</keyword>
<evidence type="ECO:0000313" key="7">
    <source>
        <dbReference type="Proteomes" id="UP001212152"/>
    </source>
</evidence>
<dbReference type="InterPro" id="IPR001452">
    <property type="entry name" value="SH3_domain"/>
</dbReference>
<feature type="compositionally biased region" description="Polar residues" evidence="3">
    <location>
        <begin position="252"/>
        <end position="264"/>
    </location>
</feature>
<feature type="region of interest" description="Disordered" evidence="3">
    <location>
        <begin position="1"/>
        <end position="76"/>
    </location>
</feature>
<dbReference type="Proteomes" id="UP001212152">
    <property type="component" value="Unassembled WGS sequence"/>
</dbReference>
<dbReference type="SUPFAM" id="SSF50044">
    <property type="entry name" value="SH3-domain"/>
    <property type="match status" value="1"/>
</dbReference>
<feature type="compositionally biased region" description="Basic and acidic residues" evidence="3">
    <location>
        <begin position="293"/>
        <end position="313"/>
    </location>
</feature>
<comment type="caution">
    <text evidence="6">The sequence shown here is derived from an EMBL/GenBank/DDBJ whole genome shotgun (WGS) entry which is preliminary data.</text>
</comment>
<dbReference type="PROSITE" id="PS50002">
    <property type="entry name" value="SH3"/>
    <property type="match status" value="1"/>
</dbReference>
<feature type="compositionally biased region" description="Low complexity" evidence="3">
    <location>
        <begin position="51"/>
        <end position="70"/>
    </location>
</feature>
<sequence>MQSKLHEQQSPPEVARSTFPGILVVTPPANETAPQLQWAELSPPGSGGGSASLAVPSAAARRLSSNHSSLSPPPRLTLTRAFAVPGETVPATDDSLQLQPGVAGRRSGDLSLPPLPSPTFSELFYLEGEGPRTPMPQIMLTPADGHQATFWGPTDDMLEPTEAASTPWTPTSMFNDRPTWQSAVSYHEPGYPDEIAVSVGDKLEVYKQYQDGWILGFNHTTKTKGIFPGGCLNHLVPHAGTIGGGGGGESGRTPSFLTSSSRQDSTSAMSFTSSASKWLYGPPDENAPANDAATKDGQARSRSRSRERTDDRGGGGAGGAGGTKSSTGGAASSAQSSSSRTLQSGGGGSSTRHQMVEVDAKRALPSARHLRLVHTWQRARKPILVTLLMIIAISLVLGLGLGFGKVRAPPERNATVLVSE</sequence>
<evidence type="ECO:0000256" key="1">
    <source>
        <dbReference type="ARBA" id="ARBA00022443"/>
    </source>
</evidence>
<evidence type="ECO:0000256" key="2">
    <source>
        <dbReference type="PROSITE-ProRule" id="PRU00192"/>
    </source>
</evidence>
<accession>A0AAD5TNM5</accession>
<dbReference type="InterPro" id="IPR036028">
    <property type="entry name" value="SH3-like_dom_sf"/>
</dbReference>
<protein>
    <recommendedName>
        <fullName evidence="5">SH3 domain-containing protein</fullName>
    </recommendedName>
</protein>
<reference evidence="6" key="1">
    <citation type="submission" date="2020-05" db="EMBL/GenBank/DDBJ databases">
        <title>Phylogenomic resolution of chytrid fungi.</title>
        <authorList>
            <person name="Stajich J.E."/>
            <person name="Amses K."/>
            <person name="Simmons R."/>
            <person name="Seto K."/>
            <person name="Myers J."/>
            <person name="Bonds A."/>
            <person name="Quandt C.A."/>
            <person name="Barry K."/>
            <person name="Liu P."/>
            <person name="Grigoriev I."/>
            <person name="Longcore J.E."/>
            <person name="James T.Y."/>
        </authorList>
    </citation>
    <scope>NUCLEOTIDE SEQUENCE</scope>
    <source>
        <strain evidence="6">JEL0379</strain>
    </source>
</reference>
<keyword evidence="7" id="KW-1185">Reference proteome</keyword>
<evidence type="ECO:0000259" key="5">
    <source>
        <dbReference type="PROSITE" id="PS50002"/>
    </source>
</evidence>
<feature type="transmembrane region" description="Helical" evidence="4">
    <location>
        <begin position="383"/>
        <end position="403"/>
    </location>
</feature>
<gene>
    <name evidence="6" type="ORF">HDU87_002469</name>
</gene>
<dbReference type="AlphaFoldDB" id="A0AAD5TNM5"/>
<keyword evidence="4" id="KW-0812">Transmembrane</keyword>
<feature type="compositionally biased region" description="Low complexity" evidence="3">
    <location>
        <begin position="323"/>
        <end position="343"/>
    </location>
</feature>
<name>A0AAD5TNM5_9FUNG</name>
<feature type="region of interest" description="Disordered" evidence="3">
    <location>
        <begin position="243"/>
        <end position="353"/>
    </location>
</feature>
<proteinExistence type="predicted"/>
<feature type="compositionally biased region" description="Low complexity" evidence="3">
    <location>
        <begin position="265"/>
        <end position="292"/>
    </location>
</feature>
<evidence type="ECO:0000256" key="4">
    <source>
        <dbReference type="SAM" id="Phobius"/>
    </source>
</evidence>
<evidence type="ECO:0000313" key="6">
    <source>
        <dbReference type="EMBL" id="KAJ3179901.1"/>
    </source>
</evidence>
<dbReference type="EMBL" id="JADGJQ010000019">
    <property type="protein sequence ID" value="KAJ3179901.1"/>
    <property type="molecule type" value="Genomic_DNA"/>
</dbReference>